<keyword evidence="11" id="KW-1185">Reference proteome</keyword>
<dbReference type="PRINTS" id="PR00380">
    <property type="entry name" value="KINESINHEAVY"/>
</dbReference>
<keyword evidence="4 6" id="KW-0505">Motor protein</keyword>
<dbReference type="Pfam" id="PF00225">
    <property type="entry name" value="Kinesin"/>
    <property type="match status" value="1"/>
</dbReference>
<feature type="binding site" evidence="6">
    <location>
        <begin position="239"/>
        <end position="246"/>
    </location>
    <ligand>
        <name>ATP</name>
        <dbReference type="ChEBI" id="CHEBI:30616"/>
    </ligand>
</feature>
<evidence type="ECO:0000259" key="9">
    <source>
        <dbReference type="PROSITE" id="PS50067"/>
    </source>
</evidence>
<evidence type="ECO:0000313" key="10">
    <source>
        <dbReference type="EMBL" id="CAG9331535.1"/>
    </source>
</evidence>
<protein>
    <recommendedName>
        <fullName evidence="7">Kinesin-like protein</fullName>
    </recommendedName>
</protein>
<dbReference type="GO" id="GO:0007018">
    <property type="term" value="P:microtubule-based movement"/>
    <property type="evidence" value="ECO:0007669"/>
    <property type="project" value="InterPro"/>
</dbReference>
<evidence type="ECO:0000256" key="4">
    <source>
        <dbReference type="ARBA" id="ARBA00023175"/>
    </source>
</evidence>
<dbReference type="Gene3D" id="3.40.850.10">
    <property type="entry name" value="Kinesin motor domain"/>
    <property type="match status" value="1"/>
</dbReference>
<keyword evidence="2 6" id="KW-0547">Nucleotide-binding</keyword>
<feature type="region of interest" description="Disordered" evidence="8">
    <location>
        <begin position="468"/>
        <end position="508"/>
    </location>
</feature>
<evidence type="ECO:0000256" key="6">
    <source>
        <dbReference type="PROSITE-ProRule" id="PRU00283"/>
    </source>
</evidence>
<dbReference type="InterPro" id="IPR036961">
    <property type="entry name" value="Kinesin_motor_dom_sf"/>
</dbReference>
<accession>A0AAU9JZW5</accession>
<evidence type="ECO:0000256" key="8">
    <source>
        <dbReference type="SAM" id="MobiDB-lite"/>
    </source>
</evidence>
<proteinExistence type="inferred from homology"/>
<dbReference type="GO" id="GO:0003777">
    <property type="term" value="F:microtubule motor activity"/>
    <property type="evidence" value="ECO:0007669"/>
    <property type="project" value="InterPro"/>
</dbReference>
<name>A0AAU9JZW5_9CILI</name>
<dbReference type="GO" id="GO:0005524">
    <property type="term" value="F:ATP binding"/>
    <property type="evidence" value="ECO:0007669"/>
    <property type="project" value="UniProtKB-UniRule"/>
</dbReference>
<feature type="region of interest" description="Disordered" evidence="8">
    <location>
        <begin position="92"/>
        <end position="111"/>
    </location>
</feature>
<feature type="domain" description="Kinesin motor" evidence="9">
    <location>
        <begin position="149"/>
        <end position="464"/>
    </location>
</feature>
<feature type="compositionally biased region" description="Pro residues" evidence="8">
    <location>
        <begin position="476"/>
        <end position="487"/>
    </location>
</feature>
<dbReference type="PROSITE" id="PS50067">
    <property type="entry name" value="KINESIN_MOTOR_2"/>
    <property type="match status" value="1"/>
</dbReference>
<evidence type="ECO:0000256" key="3">
    <source>
        <dbReference type="ARBA" id="ARBA00022840"/>
    </source>
</evidence>
<keyword evidence="1 7" id="KW-0493">Microtubule</keyword>
<organism evidence="10 11">
    <name type="scientific">Blepharisma stoltei</name>
    <dbReference type="NCBI Taxonomy" id="1481888"/>
    <lineage>
        <taxon>Eukaryota</taxon>
        <taxon>Sar</taxon>
        <taxon>Alveolata</taxon>
        <taxon>Ciliophora</taxon>
        <taxon>Postciliodesmatophora</taxon>
        <taxon>Heterotrichea</taxon>
        <taxon>Heterotrichida</taxon>
        <taxon>Blepharismidae</taxon>
        <taxon>Blepharisma</taxon>
    </lineage>
</organism>
<dbReference type="InterPro" id="IPR019821">
    <property type="entry name" value="Kinesin_motor_CS"/>
</dbReference>
<evidence type="ECO:0000313" key="11">
    <source>
        <dbReference type="Proteomes" id="UP001162131"/>
    </source>
</evidence>
<dbReference type="PANTHER" id="PTHR47971">
    <property type="entry name" value="KINESIN-RELATED PROTEIN 6"/>
    <property type="match status" value="1"/>
</dbReference>
<dbReference type="GO" id="GO:0008017">
    <property type="term" value="F:microtubule binding"/>
    <property type="evidence" value="ECO:0007669"/>
    <property type="project" value="InterPro"/>
</dbReference>
<evidence type="ECO:0000256" key="1">
    <source>
        <dbReference type="ARBA" id="ARBA00022701"/>
    </source>
</evidence>
<dbReference type="CDD" id="cd01367">
    <property type="entry name" value="KISc_KIF2_like"/>
    <property type="match status" value="1"/>
</dbReference>
<dbReference type="EMBL" id="CAJZBQ010000053">
    <property type="protein sequence ID" value="CAG9331535.1"/>
    <property type="molecule type" value="Genomic_DNA"/>
</dbReference>
<dbReference type="SMART" id="SM00129">
    <property type="entry name" value="KISc"/>
    <property type="match status" value="1"/>
</dbReference>
<sequence length="634" mass="72440">MEPKKGLPTQAEKNRERLKNARDYQIMGKAQQIDAMAPEEILNELKNKKLPVFGTNKERVERLKKALGIPIQDSGSKNSNNVLNNIEQIQKKREERRRKMEEEKLNKEERKAENEALGKLIDVDFQRMVDQFRLQVPPQQPHVPSSELKICVCVRKRPIFQKEEKNGEIDALSCANPVIMIHEPKLRVDGITKYLENHTFQFDNTYGETEDTKTVYDSSIRPLCPFILQGGTVTCFAYGQTGSGKTYTMRGLQEMVICDLDKLGRGQISFNISFFEIYGGKCFDLLNDRSKLTILEDGNGNIQVQGLVEHPVPNKDEVLQLIEYGNSVRTTHATTSNEDSSRSHAICQILLKNGQRELGRLRLVDLAGSERAQDCISNNRQRRIEGAEINKSLLALKECIRALRGGPGAHVPYRGSKLTLVLRDSFEGGSDEKKVIMITCVCPGHSSSDHTINSLRYADRLKEQVVASQVNQFQPKPEPAKPQPKKNPQPASQVQPTPPKKRDEKPEVADKFRKSFRDMEYIQKQEEDKMSLEMLNLHEKVETILEEEEELLETHVHAIKEDAQILTEEGELISMAQGDADYDIDTYVQRMEILVKHKLTVYQNLYQKLAAFKAHLNEEEEFSNHMTQNLKKKF</sequence>
<reference evidence="10" key="1">
    <citation type="submission" date="2021-09" db="EMBL/GenBank/DDBJ databases">
        <authorList>
            <consortium name="AG Swart"/>
            <person name="Singh M."/>
            <person name="Singh A."/>
            <person name="Seah K."/>
            <person name="Emmerich C."/>
        </authorList>
    </citation>
    <scope>NUCLEOTIDE SEQUENCE</scope>
    <source>
        <strain evidence="10">ATCC30299</strain>
    </source>
</reference>
<evidence type="ECO:0000256" key="2">
    <source>
        <dbReference type="ARBA" id="ARBA00022741"/>
    </source>
</evidence>
<evidence type="ECO:0000256" key="7">
    <source>
        <dbReference type="RuleBase" id="RU000394"/>
    </source>
</evidence>
<dbReference type="InterPro" id="IPR001752">
    <property type="entry name" value="Kinesin_motor_dom"/>
</dbReference>
<dbReference type="Proteomes" id="UP001162131">
    <property type="component" value="Unassembled WGS sequence"/>
</dbReference>
<dbReference type="AlphaFoldDB" id="A0AAU9JZW5"/>
<dbReference type="FunFam" id="3.40.850.10:FF:000012">
    <property type="entry name" value="Kinesin-like protein"/>
    <property type="match status" value="1"/>
</dbReference>
<comment type="similarity">
    <text evidence="5">Belongs to the TRAFAC class myosin-kinesin ATPase superfamily. Kinesin family. KIN-13 subfamily.</text>
</comment>
<keyword evidence="3 6" id="KW-0067">ATP-binding</keyword>
<dbReference type="PANTHER" id="PTHR47971:SF20">
    <property type="entry name" value="KINESIN-LIKE PROTEIN KIF24"/>
    <property type="match status" value="1"/>
</dbReference>
<dbReference type="SUPFAM" id="SSF52540">
    <property type="entry name" value="P-loop containing nucleoside triphosphate hydrolases"/>
    <property type="match status" value="1"/>
</dbReference>
<comment type="caution">
    <text evidence="10">The sequence shown here is derived from an EMBL/GenBank/DDBJ whole genome shotgun (WGS) entry which is preliminary data.</text>
</comment>
<evidence type="ECO:0000256" key="5">
    <source>
        <dbReference type="ARBA" id="ARBA00061030"/>
    </source>
</evidence>
<dbReference type="InterPro" id="IPR027640">
    <property type="entry name" value="Kinesin-like_fam"/>
</dbReference>
<dbReference type="PROSITE" id="PS00411">
    <property type="entry name" value="KINESIN_MOTOR_1"/>
    <property type="match status" value="1"/>
</dbReference>
<dbReference type="GO" id="GO:0007019">
    <property type="term" value="P:microtubule depolymerization"/>
    <property type="evidence" value="ECO:0007669"/>
    <property type="project" value="TreeGrafter"/>
</dbReference>
<gene>
    <name evidence="10" type="ORF">BSTOLATCC_MIC53603</name>
</gene>
<dbReference type="InterPro" id="IPR027417">
    <property type="entry name" value="P-loop_NTPase"/>
</dbReference>
<dbReference type="GO" id="GO:0005874">
    <property type="term" value="C:microtubule"/>
    <property type="evidence" value="ECO:0007669"/>
    <property type="project" value="UniProtKB-KW"/>
</dbReference>